<reference evidence="2" key="1">
    <citation type="submission" date="2017-12" db="EMBL/GenBank/DDBJ databases">
        <title>Improved Draft Genome Sequence of Microcystis aeruginosa NIES-298, a Microcystin-Producing Cyanobacterium from Lake Kasumigaura, Japan.</title>
        <authorList>
            <person name="Yamaguchi H."/>
            <person name="Suzuki S."/>
            <person name="Kawachi M."/>
        </authorList>
    </citation>
    <scope>NUCLEOTIDE SEQUENCE [LARGE SCALE GENOMIC DNA]</scope>
    <source>
        <strain evidence="2">NIES-298</strain>
    </source>
</reference>
<comment type="caution">
    <text evidence="1">The sequence shown here is derived from an EMBL/GenBank/DDBJ whole genome shotgun (WGS) entry which is preliminary data.</text>
</comment>
<dbReference type="SUPFAM" id="SSF52540">
    <property type="entry name" value="P-loop containing nucleoside triphosphate hydrolases"/>
    <property type="match status" value="1"/>
</dbReference>
<dbReference type="RefSeq" id="WP_103113254.1">
    <property type="nucleotide sequence ID" value="NZ_BEIU01000003.1"/>
</dbReference>
<name>A0A2H6BXS9_MICAE</name>
<dbReference type="EMBL" id="BEYQ01000016">
    <property type="protein sequence ID" value="GBD54980.1"/>
    <property type="molecule type" value="Genomic_DNA"/>
</dbReference>
<evidence type="ECO:0000313" key="2">
    <source>
        <dbReference type="Proteomes" id="UP000236321"/>
    </source>
</evidence>
<proteinExistence type="predicted"/>
<dbReference type="Gene3D" id="3.40.50.300">
    <property type="entry name" value="P-loop containing nucleotide triphosphate hydrolases"/>
    <property type="match status" value="1"/>
</dbReference>
<accession>A0A2H6BXS9</accession>
<dbReference type="InterPro" id="IPR027417">
    <property type="entry name" value="P-loop_NTPase"/>
</dbReference>
<evidence type="ECO:0000313" key="1">
    <source>
        <dbReference type="EMBL" id="GBD54980.1"/>
    </source>
</evidence>
<dbReference type="AlphaFoldDB" id="A0A2H6BXS9"/>
<protein>
    <submittedName>
        <fullName evidence="1">Uncharacterized protein</fullName>
    </submittedName>
</protein>
<sequence length="252" mass="28892">MNVIIIGNKSVGKTSMVITLSKGTENVKVIPSGPGGKIATLSNDSIEKLAGTSQKEEEPLLLRINLPSGSEREVRVQWIDTPGEAWSKPAWQESNPEKYQDLVHTLGQSQAVLLLLPPYRYRSRTQEIEDTPEFEEILDPETWKKQLKERLTLLRSHCPSVQHILISIHKADLFHNLEEEKNTWQYNTNASFLWGKHDDHIRETYFSLADDIIREHNSQPPYLNPKFFVTSIHHPTLLELPWVYLGAYFANA</sequence>
<gene>
    <name evidence="1" type="ORF">BGM30_40730</name>
</gene>
<dbReference type="Proteomes" id="UP000236321">
    <property type="component" value="Unassembled WGS sequence"/>
</dbReference>
<organism evidence="1 2">
    <name type="scientific">Microcystis aeruginosa NIES-298</name>
    <dbReference type="NCBI Taxonomy" id="449468"/>
    <lineage>
        <taxon>Bacteria</taxon>
        <taxon>Bacillati</taxon>
        <taxon>Cyanobacteriota</taxon>
        <taxon>Cyanophyceae</taxon>
        <taxon>Oscillatoriophycideae</taxon>
        <taxon>Chroococcales</taxon>
        <taxon>Microcystaceae</taxon>
        <taxon>Microcystis</taxon>
    </lineage>
</organism>